<proteinExistence type="predicted"/>
<dbReference type="AlphaFoldDB" id="R7ZSQ7"/>
<organism evidence="1 2">
    <name type="scientific">Lunatimonas lonarensis</name>
    <dbReference type="NCBI Taxonomy" id="1232681"/>
    <lineage>
        <taxon>Bacteria</taxon>
        <taxon>Pseudomonadati</taxon>
        <taxon>Bacteroidota</taxon>
        <taxon>Cytophagia</taxon>
        <taxon>Cytophagales</taxon>
        <taxon>Cyclobacteriaceae</taxon>
    </lineage>
</organism>
<dbReference type="Pfam" id="PF12771">
    <property type="entry name" value="SusD-like_2"/>
    <property type="match status" value="1"/>
</dbReference>
<sequence length="533" mass="57895">MRKYIGFFLASCLLLATSCDERFQEVNTDPNRPGPEVFDPNLLLPTASFGYGDLITGYTGAILFQSMWIQAFASTSTGGANYYSNGDKYVISGSTISYIQNAWITGFQTASRINQLQRLAQSRELTNLNAVGGIFRVNILSFLADIYGDIPFSEALRAEEGIMQPRYDSQADAYIGMLTMLEESVNALNPAGDPIRNDIIYGGDIEKWRRFGNSLMLKMALRLVDVDPTLAQTWSQRAIAGGVFESADDDALVPSDEANGYANSSANALNVPDDTYEVRWSKVMIDYLRANNDPRLPIVAEVPPAGLAANRNGVVVGNNDPAIQIGLPNGFDMAGGQFDITNHPDFPGATGSGSDVALIGAYSRPTFIYRDREAPVFILTYAETQLLLADAAVRGLVPGSAADYYRNGVEAAITSMGKFGGPSVSASVAANHAMTNTLDISSTEASLRMINEQIWATTSLFANFVEAWNNWKRSGYPELTPVNFPGNFSSGQIPRRQPFPASETGVNDEARNSAVARMGGDTWLTRKWWDGGN</sequence>
<dbReference type="PATRIC" id="fig|1288963.3.peg.2452"/>
<dbReference type="Gene3D" id="1.25.40.390">
    <property type="match status" value="1"/>
</dbReference>
<gene>
    <name evidence="1" type="ORF">ADIS_2460</name>
</gene>
<dbReference type="STRING" id="1232681.ADIS_2460"/>
<reference evidence="1 2" key="1">
    <citation type="submission" date="2013-02" db="EMBL/GenBank/DDBJ databases">
        <title>A novel strain isolated from Lonar lake, Maharashtra, India.</title>
        <authorList>
            <person name="Singh A."/>
        </authorList>
    </citation>
    <scope>NUCLEOTIDE SEQUENCE [LARGE SCALE GENOMIC DNA]</scope>
    <source>
        <strain evidence="1 2">AK24</strain>
    </source>
</reference>
<dbReference type="RefSeq" id="WP_010854596.1">
    <property type="nucleotide sequence ID" value="NZ_AQHR01000067.1"/>
</dbReference>
<keyword evidence="2" id="KW-1185">Reference proteome</keyword>
<dbReference type="EMBL" id="AQHR01000067">
    <property type="protein sequence ID" value="EON77078.1"/>
    <property type="molecule type" value="Genomic_DNA"/>
</dbReference>
<dbReference type="InterPro" id="IPR011990">
    <property type="entry name" value="TPR-like_helical_dom_sf"/>
</dbReference>
<evidence type="ECO:0000313" key="2">
    <source>
        <dbReference type="Proteomes" id="UP000013909"/>
    </source>
</evidence>
<evidence type="ECO:0008006" key="3">
    <source>
        <dbReference type="Google" id="ProtNLM"/>
    </source>
</evidence>
<comment type="caution">
    <text evidence="1">The sequence shown here is derived from an EMBL/GenBank/DDBJ whole genome shotgun (WGS) entry which is preliminary data.</text>
</comment>
<dbReference type="OrthoDB" id="973072at2"/>
<dbReference type="Proteomes" id="UP000013909">
    <property type="component" value="Unassembled WGS sequence"/>
</dbReference>
<dbReference type="PROSITE" id="PS51257">
    <property type="entry name" value="PROKAR_LIPOPROTEIN"/>
    <property type="match status" value="1"/>
</dbReference>
<dbReference type="InterPro" id="IPR041662">
    <property type="entry name" value="SusD-like_2"/>
</dbReference>
<evidence type="ECO:0000313" key="1">
    <source>
        <dbReference type="EMBL" id="EON77078.1"/>
    </source>
</evidence>
<dbReference type="SUPFAM" id="SSF48452">
    <property type="entry name" value="TPR-like"/>
    <property type="match status" value="1"/>
</dbReference>
<name>R7ZSQ7_9BACT</name>
<accession>R7ZSQ7</accession>
<protein>
    <recommendedName>
        <fullName evidence="3">SusD/RagB family nutrient-binding outer membrane lipoprotein</fullName>
    </recommendedName>
</protein>